<dbReference type="Proteomes" id="UP000003233">
    <property type="component" value="Unassembled WGS sequence"/>
</dbReference>
<proteinExistence type="predicted"/>
<protein>
    <submittedName>
        <fullName evidence="1">Uncharacterized protein</fullName>
    </submittedName>
</protein>
<evidence type="ECO:0000313" key="1">
    <source>
        <dbReference type="EMBL" id="EHO79491.1"/>
    </source>
</evidence>
<accession>H1PWG0</accession>
<reference evidence="1 2" key="1">
    <citation type="submission" date="2012-07" db="EMBL/GenBank/DDBJ databases">
        <title>The Genome Sequence of Fusobacterium ulcerans 12_1B.</title>
        <authorList>
            <consortium name="The Broad Institute Genome Sequencing Platform"/>
            <person name="Earl A."/>
            <person name="Ward D."/>
            <person name="Feldgarden M."/>
            <person name="Gevers D."/>
            <person name="Strauss J."/>
            <person name="Ambrose C.E."/>
            <person name="Allen-Vercoe E."/>
            <person name="Walker B."/>
            <person name="Young S.K."/>
            <person name="Zeng Q."/>
            <person name="Gargeya S."/>
            <person name="Fitzgerald M."/>
            <person name="Haas B."/>
            <person name="Abouelleil A."/>
            <person name="Alvarado L."/>
            <person name="Arachchi H.M."/>
            <person name="Berlin A.M."/>
            <person name="Chapman S.B."/>
            <person name="Goldberg J."/>
            <person name="Griggs A."/>
            <person name="Gujja S."/>
            <person name="Hansen M."/>
            <person name="Howarth C."/>
            <person name="Imamovic A."/>
            <person name="Larimer J."/>
            <person name="McCowen C."/>
            <person name="Montmayeur A."/>
            <person name="Murphy C."/>
            <person name="Neiman D."/>
            <person name="Pearson M."/>
            <person name="Priest M."/>
            <person name="Roberts A."/>
            <person name="Saif S."/>
            <person name="Shea T."/>
            <person name="Sisk P."/>
            <person name="Sykes S."/>
            <person name="Wortman J."/>
            <person name="Nusbaum C."/>
            <person name="Birren B."/>
        </authorList>
    </citation>
    <scope>NUCLEOTIDE SEQUENCE [LARGE SCALE GENOMIC DNA]</scope>
    <source>
        <strain evidence="1 2">12_1B</strain>
    </source>
</reference>
<organism evidence="1 2">
    <name type="scientific">Fusobacterium ulcerans 12-1B</name>
    <dbReference type="NCBI Taxonomy" id="457404"/>
    <lineage>
        <taxon>Bacteria</taxon>
        <taxon>Fusobacteriati</taxon>
        <taxon>Fusobacteriota</taxon>
        <taxon>Fusobacteriia</taxon>
        <taxon>Fusobacteriales</taxon>
        <taxon>Fusobacteriaceae</taxon>
        <taxon>Fusobacterium</taxon>
    </lineage>
</organism>
<name>H1PWG0_9FUSO</name>
<comment type="caution">
    <text evidence="1">The sequence shown here is derived from an EMBL/GenBank/DDBJ whole genome shotgun (WGS) entry which is preliminary data.</text>
</comment>
<dbReference type="HOGENOM" id="CLU_3365165_0_0_0"/>
<dbReference type="AlphaFoldDB" id="H1PWG0"/>
<dbReference type="EMBL" id="AGWJ02000022">
    <property type="protein sequence ID" value="EHO79491.1"/>
    <property type="molecule type" value="Genomic_DNA"/>
</dbReference>
<dbReference type="BioCyc" id="FSP457404-HMP:GTSQ-2779-MONOMER"/>
<sequence length="35" mass="3874">MTNTDNTKQRISLAVTQIKILANELLNKKNANTSS</sequence>
<gene>
    <name evidence="1" type="ORF">HMPREF0402_02753</name>
</gene>
<evidence type="ECO:0000313" key="2">
    <source>
        <dbReference type="Proteomes" id="UP000003233"/>
    </source>
</evidence>
<keyword evidence="2" id="KW-1185">Reference proteome</keyword>